<evidence type="ECO:0000313" key="19">
    <source>
        <dbReference type="RefSeq" id="XP_013080123.2"/>
    </source>
</evidence>
<evidence type="ECO:0000256" key="2">
    <source>
        <dbReference type="ARBA" id="ARBA00022448"/>
    </source>
</evidence>
<dbReference type="FunFam" id="1.10.287.70:FF:000002">
    <property type="entry name" value="Potassium voltage-gated channel subfamily a member"/>
    <property type="match status" value="1"/>
</dbReference>
<dbReference type="InterPro" id="IPR005821">
    <property type="entry name" value="Ion_trans_dom"/>
</dbReference>
<dbReference type="RefSeq" id="XP_013080123.2">
    <property type="nucleotide sequence ID" value="XM_013224669.2"/>
</dbReference>
<dbReference type="InterPro" id="IPR003968">
    <property type="entry name" value="K_chnl_volt-dep_Kv"/>
</dbReference>
<dbReference type="Gene3D" id="1.20.120.350">
    <property type="entry name" value="Voltage-gated potassium channels. Chain C"/>
    <property type="match status" value="1"/>
</dbReference>
<comment type="subcellular location">
    <subcellularLocation>
        <location evidence="1">Membrane</location>
        <topology evidence="1">Multi-pass membrane protein</topology>
    </subcellularLocation>
</comment>
<evidence type="ECO:0000256" key="6">
    <source>
        <dbReference type="ARBA" id="ARBA00022882"/>
    </source>
</evidence>
<dbReference type="SUPFAM" id="SSF81324">
    <property type="entry name" value="Voltage-gated potassium channels"/>
    <property type="match status" value="1"/>
</dbReference>
<feature type="region of interest" description="Disordered" evidence="13">
    <location>
        <begin position="556"/>
        <end position="581"/>
    </location>
</feature>
<evidence type="ECO:0000256" key="8">
    <source>
        <dbReference type="ARBA" id="ARBA00022989"/>
    </source>
</evidence>
<proteinExistence type="inferred from homology"/>
<dbReference type="RefSeq" id="XP_013080116.2">
    <property type="nucleotide sequence ID" value="XM_013224662.2"/>
</dbReference>
<feature type="transmembrane region" description="Helical" evidence="14">
    <location>
        <begin position="488"/>
        <end position="506"/>
    </location>
</feature>
<evidence type="ECO:0000313" key="18">
    <source>
        <dbReference type="RefSeq" id="XP_013080116.2"/>
    </source>
</evidence>
<organism evidence="16 19">
    <name type="scientific">Biomphalaria glabrata</name>
    <name type="common">Bloodfluke planorb</name>
    <name type="synonym">Freshwater snail</name>
    <dbReference type="NCBI Taxonomy" id="6526"/>
    <lineage>
        <taxon>Eukaryota</taxon>
        <taxon>Metazoa</taxon>
        <taxon>Spiralia</taxon>
        <taxon>Lophotrochozoa</taxon>
        <taxon>Mollusca</taxon>
        <taxon>Gastropoda</taxon>
        <taxon>Heterobranchia</taxon>
        <taxon>Euthyneura</taxon>
        <taxon>Panpulmonata</taxon>
        <taxon>Hygrophila</taxon>
        <taxon>Lymnaeoidea</taxon>
        <taxon>Planorbidae</taxon>
        <taxon>Biomphalaria</taxon>
    </lineage>
</organism>
<feature type="transmembrane region" description="Helical" evidence="14">
    <location>
        <begin position="408"/>
        <end position="428"/>
    </location>
</feature>
<feature type="transmembrane region" description="Helical" evidence="14">
    <location>
        <begin position="286"/>
        <end position="304"/>
    </location>
</feature>
<keyword evidence="11" id="KW-0407">Ion channel</keyword>
<dbReference type="OrthoDB" id="10025005at2759"/>
<dbReference type="GO" id="GO:0051260">
    <property type="term" value="P:protein homooligomerization"/>
    <property type="evidence" value="ECO:0007669"/>
    <property type="project" value="InterPro"/>
</dbReference>
<dbReference type="Proteomes" id="UP001165740">
    <property type="component" value="Chromosome 5"/>
</dbReference>
<dbReference type="PRINTS" id="PR01491">
    <property type="entry name" value="KVCHANNEL"/>
</dbReference>
<feature type="transmembrane region" description="Helical" evidence="14">
    <location>
        <begin position="448"/>
        <end position="468"/>
    </location>
</feature>
<protein>
    <submittedName>
        <fullName evidence="17 18">Potassium voltage-gated channel protein Shaw-like</fullName>
    </submittedName>
</protein>
<dbReference type="SMART" id="SM00225">
    <property type="entry name" value="BTB"/>
    <property type="match status" value="1"/>
</dbReference>
<dbReference type="Pfam" id="PF00520">
    <property type="entry name" value="Ion_trans"/>
    <property type="match status" value="1"/>
</dbReference>
<evidence type="ECO:0000256" key="3">
    <source>
        <dbReference type="ARBA" id="ARBA00022538"/>
    </source>
</evidence>
<evidence type="ECO:0000313" key="16">
    <source>
        <dbReference type="Proteomes" id="UP001165740"/>
    </source>
</evidence>
<evidence type="ECO:0000256" key="11">
    <source>
        <dbReference type="ARBA" id="ARBA00023303"/>
    </source>
</evidence>
<sequence>MPGKLSSKLKGMIFADRPTIRSGRTSTKDDAQRGLIHDVQATNCYTAGPSTDTPKESDGQQASTPKRHGSTKHRLHWQKGYVRTDSVEEDTTTHVRVWDDLMGGGACNNEPIKQSVHHHNSTPIRRRKDLGDTSSDERVLLNVGGVRHETHVSTLKNIPNSRLSRLAALHMSSGKGKQEYFFDRHPAVFNSIIDFYRTGELHVPLEVCGAVVKRELDFWQIEELQIKACCWRHYRSYIENQRILNSFNKSLEHEQMKVDLSNLTGWRLVQMKLWLVMDHPRTSRMAMMYGITSFLFVTASIAGFCLETLPSLKPKAVNATNSSCSYADDNKIIYVEHKSNDALNVLDFICTVFFTLELVMRFLVCPKKLRFIRNIMNFIDLLALVPLYVQVIFEQSDLHQNCYLNERYVFEIMFTLRIFRMFRIFHLVKHYQALKVLVYALKASLQELMMLFIFLLLAMLIFATMIYYAERDFLTGTGSRTHFTTIPIGFWWAIITMTTVGYGDVAPSSPVGYVVGTACAVCGVLFMALTFPVISNNFTLFYEHVRSRSLSPRTKTIKQEIESEEDDEEEDDVEEMYTPKQPPDYGSVLLKMQTMSSVNNKPAGISNGSTTAMPACAVQDSTEDKVKPRLSSAVKTCYVPLAKFSENSSMMDIILQEPTDDLFGTNFKPLAQTK</sequence>
<keyword evidence="6" id="KW-0851">Voltage-gated channel</keyword>
<name>A0A9U8EBJ8_BIOGL</name>
<feature type="compositionally biased region" description="Basic residues" evidence="13">
    <location>
        <begin position="115"/>
        <end position="128"/>
    </location>
</feature>
<keyword evidence="9" id="KW-0406">Ion transport</keyword>
<feature type="domain" description="BTB" evidence="15">
    <location>
        <begin position="137"/>
        <end position="236"/>
    </location>
</feature>
<dbReference type="Gene3D" id="1.10.287.70">
    <property type="match status" value="1"/>
</dbReference>
<dbReference type="FunFam" id="3.30.710.10:FF:000020">
    <property type="entry name" value="Potassium voltage-gated channel protein Shaw"/>
    <property type="match status" value="1"/>
</dbReference>
<dbReference type="OMA" id="CYMNERF"/>
<keyword evidence="4 14" id="KW-0812">Transmembrane</keyword>
<comment type="similarity">
    <text evidence="12">Belongs to the potassium channel family. C (Shaw) (TC 1.A.1.2) subfamily. Shaw sub-subfamily.</text>
</comment>
<evidence type="ECO:0000256" key="10">
    <source>
        <dbReference type="ARBA" id="ARBA00023136"/>
    </source>
</evidence>
<keyword evidence="7" id="KW-0630">Potassium</keyword>
<keyword evidence="2" id="KW-0813">Transport</keyword>
<dbReference type="GO" id="GO:0001508">
    <property type="term" value="P:action potential"/>
    <property type="evidence" value="ECO:0007669"/>
    <property type="project" value="TreeGrafter"/>
</dbReference>
<feature type="compositionally biased region" description="Basic and acidic residues" evidence="13">
    <location>
        <begin position="26"/>
        <end position="36"/>
    </location>
</feature>
<keyword evidence="10 14" id="KW-0472">Membrane</keyword>
<feature type="transmembrane region" description="Helical" evidence="14">
    <location>
        <begin position="345"/>
        <end position="363"/>
    </location>
</feature>
<accession>A0A9U8EBJ8</accession>
<dbReference type="InterPro" id="IPR011333">
    <property type="entry name" value="SKP1/BTB/POZ_sf"/>
</dbReference>
<evidence type="ECO:0000256" key="13">
    <source>
        <dbReference type="SAM" id="MobiDB-lite"/>
    </source>
</evidence>
<evidence type="ECO:0000256" key="4">
    <source>
        <dbReference type="ARBA" id="ARBA00022692"/>
    </source>
</evidence>
<dbReference type="PANTHER" id="PTHR11537:SF252">
    <property type="entry name" value="POTASSIUM VOLTAGE-GATED CHANNEL PROTEIN SHAW"/>
    <property type="match status" value="1"/>
</dbReference>
<dbReference type="InterPro" id="IPR003131">
    <property type="entry name" value="T1-type_BTB"/>
</dbReference>
<dbReference type="Gene3D" id="3.30.710.10">
    <property type="entry name" value="Potassium Channel Kv1.1, Chain A"/>
    <property type="match status" value="1"/>
</dbReference>
<feature type="compositionally biased region" description="Basic residues" evidence="13">
    <location>
        <begin position="65"/>
        <end position="75"/>
    </location>
</feature>
<dbReference type="RefSeq" id="XP_013080109.2">
    <property type="nucleotide sequence ID" value="XM_013224655.2"/>
</dbReference>
<feature type="transmembrane region" description="Helical" evidence="14">
    <location>
        <begin position="513"/>
        <end position="534"/>
    </location>
</feature>
<evidence type="ECO:0000256" key="1">
    <source>
        <dbReference type="ARBA" id="ARBA00004141"/>
    </source>
</evidence>
<dbReference type="InterPro" id="IPR027359">
    <property type="entry name" value="Volt_channel_dom_sf"/>
</dbReference>
<dbReference type="PRINTS" id="PR00169">
    <property type="entry name" value="KCHANNEL"/>
</dbReference>
<dbReference type="SUPFAM" id="SSF54695">
    <property type="entry name" value="POZ domain"/>
    <property type="match status" value="1"/>
</dbReference>
<keyword evidence="8 14" id="KW-1133">Transmembrane helix</keyword>
<gene>
    <name evidence="17 18 19" type="primary">LOC106065752</name>
</gene>
<reference evidence="17 18" key="1">
    <citation type="submission" date="2025-04" db="UniProtKB">
        <authorList>
            <consortium name="RefSeq"/>
        </authorList>
    </citation>
    <scope>IDENTIFICATION</scope>
</reference>
<feature type="region of interest" description="Disordered" evidence="13">
    <location>
        <begin position="113"/>
        <end position="133"/>
    </location>
</feature>
<dbReference type="KEGG" id="bgt:106065752"/>
<keyword evidence="16" id="KW-1185">Reference proteome</keyword>
<evidence type="ECO:0000313" key="17">
    <source>
        <dbReference type="RefSeq" id="XP_013080109.2"/>
    </source>
</evidence>
<dbReference type="GO" id="GO:0008076">
    <property type="term" value="C:voltage-gated potassium channel complex"/>
    <property type="evidence" value="ECO:0007669"/>
    <property type="project" value="InterPro"/>
</dbReference>
<evidence type="ECO:0000256" key="9">
    <source>
        <dbReference type="ARBA" id="ARBA00023065"/>
    </source>
</evidence>
<dbReference type="GeneID" id="106065752"/>
<dbReference type="InterPro" id="IPR028325">
    <property type="entry name" value="VG_K_chnl"/>
</dbReference>
<dbReference type="AlphaFoldDB" id="A0A9U8EBJ8"/>
<feature type="transmembrane region" description="Helical" evidence="14">
    <location>
        <begin position="375"/>
        <end position="393"/>
    </location>
</feature>
<evidence type="ECO:0000256" key="5">
    <source>
        <dbReference type="ARBA" id="ARBA00022826"/>
    </source>
</evidence>
<dbReference type="GO" id="GO:0005251">
    <property type="term" value="F:delayed rectifier potassium channel activity"/>
    <property type="evidence" value="ECO:0007669"/>
    <property type="project" value="TreeGrafter"/>
</dbReference>
<keyword evidence="5" id="KW-0631">Potassium channel</keyword>
<keyword evidence="3" id="KW-0633">Potassium transport</keyword>
<dbReference type="Pfam" id="PF02214">
    <property type="entry name" value="BTB_2"/>
    <property type="match status" value="1"/>
</dbReference>
<dbReference type="PANTHER" id="PTHR11537">
    <property type="entry name" value="VOLTAGE-GATED POTASSIUM CHANNEL"/>
    <property type="match status" value="1"/>
</dbReference>
<dbReference type="InterPro" id="IPR000210">
    <property type="entry name" value="BTB/POZ_dom"/>
</dbReference>
<evidence type="ECO:0000256" key="12">
    <source>
        <dbReference type="ARBA" id="ARBA00061303"/>
    </source>
</evidence>
<dbReference type="PRINTS" id="PR01498">
    <property type="entry name" value="SHAWCHANNEL"/>
</dbReference>
<feature type="region of interest" description="Disordered" evidence="13">
    <location>
        <begin position="1"/>
        <end position="75"/>
    </location>
</feature>
<feature type="compositionally biased region" description="Acidic residues" evidence="13">
    <location>
        <begin position="562"/>
        <end position="575"/>
    </location>
</feature>
<evidence type="ECO:0000256" key="14">
    <source>
        <dbReference type="SAM" id="Phobius"/>
    </source>
</evidence>
<evidence type="ECO:0000256" key="7">
    <source>
        <dbReference type="ARBA" id="ARBA00022958"/>
    </source>
</evidence>
<feature type="compositionally biased region" description="Polar residues" evidence="13">
    <location>
        <begin position="40"/>
        <end position="52"/>
    </location>
</feature>
<evidence type="ECO:0000259" key="15">
    <source>
        <dbReference type="SMART" id="SM00225"/>
    </source>
</evidence>
<dbReference type="InterPro" id="IPR003974">
    <property type="entry name" value="K_chnl_volt-dep_Kv3"/>
</dbReference>